<keyword evidence="2" id="KW-0479">Metal-binding</keyword>
<evidence type="ECO:0000313" key="6">
    <source>
        <dbReference type="EMBL" id="PDQ23047.1"/>
    </source>
</evidence>
<evidence type="ECO:0000256" key="2">
    <source>
        <dbReference type="ARBA" id="ARBA00022723"/>
    </source>
</evidence>
<evidence type="ECO:0000313" key="7">
    <source>
        <dbReference type="Proteomes" id="UP000219182"/>
    </source>
</evidence>
<comment type="cofactor">
    <cofactor evidence="1">
        <name>Zn(2+)</name>
        <dbReference type="ChEBI" id="CHEBI:29105"/>
    </cofactor>
</comment>
<keyword evidence="4" id="KW-0862">Zinc</keyword>
<proteinExistence type="predicted"/>
<name>A0A2A6FM59_9HYPH</name>
<sequence>MPTVPLRPSSITPTIDLDKSGIQHGHLRLPYSRDDSAWGSVMIPIAMIRNGNGPTALLTGGNHGDEYEGPLALFELARTLSPKDVNGTVIIVPAMNYPAFRAGTRTSPIDKGNMNRSFPGRPDGTVTEKIADYFQRQLLPRADIVLDFHSGGKTLDFIPYCAAHTRPDQALSAKAFAAVAAFSAPWSMKMLEIDSVGMYDTAAEDLGKIFVTTELGGGGTSTAHTVGIARRGVLNVLKHTGIVAGAVDQRPTRWLDMPSGDCFCFAEDDGMIETMVDLGEPITAGQVVARIHSISRTGATPQEIVARMSGLLVARHFSGLVKAGDCASVIAVAVE</sequence>
<protein>
    <submittedName>
        <fullName evidence="6">N-alpha-acetyl diaminobutyric acid deacetylase DoeB</fullName>
    </submittedName>
</protein>
<dbReference type="GO" id="GO:0016788">
    <property type="term" value="F:hydrolase activity, acting on ester bonds"/>
    <property type="evidence" value="ECO:0007669"/>
    <property type="project" value="InterPro"/>
</dbReference>
<dbReference type="Proteomes" id="UP000219182">
    <property type="component" value="Unassembled WGS sequence"/>
</dbReference>
<dbReference type="Pfam" id="PF24827">
    <property type="entry name" value="AstE_AspA_cat"/>
    <property type="match status" value="1"/>
</dbReference>
<dbReference type="PANTHER" id="PTHR37326:SF1">
    <property type="entry name" value="BLL3975 PROTEIN"/>
    <property type="match status" value="1"/>
</dbReference>
<keyword evidence="7" id="KW-1185">Reference proteome</keyword>
<evidence type="ECO:0000256" key="4">
    <source>
        <dbReference type="ARBA" id="ARBA00022833"/>
    </source>
</evidence>
<evidence type="ECO:0000259" key="5">
    <source>
        <dbReference type="Pfam" id="PF24827"/>
    </source>
</evidence>
<dbReference type="GO" id="GO:0016811">
    <property type="term" value="F:hydrolase activity, acting on carbon-nitrogen (but not peptide) bonds, in linear amides"/>
    <property type="evidence" value="ECO:0007669"/>
    <property type="project" value="InterPro"/>
</dbReference>
<dbReference type="CDD" id="cd06252">
    <property type="entry name" value="M14_ASTE_ASPA-like"/>
    <property type="match status" value="1"/>
</dbReference>
<dbReference type="GO" id="GO:0046872">
    <property type="term" value="F:metal ion binding"/>
    <property type="evidence" value="ECO:0007669"/>
    <property type="project" value="UniProtKB-KW"/>
</dbReference>
<dbReference type="InterPro" id="IPR043795">
    <property type="entry name" value="N-alpha-Ac-DABA-like"/>
</dbReference>
<dbReference type="AlphaFoldDB" id="A0A2A6FM59"/>
<comment type="caution">
    <text evidence="6">The sequence shown here is derived from an EMBL/GenBank/DDBJ whole genome shotgun (WGS) entry which is preliminary data.</text>
</comment>
<dbReference type="SUPFAM" id="SSF53187">
    <property type="entry name" value="Zn-dependent exopeptidases"/>
    <property type="match status" value="1"/>
</dbReference>
<dbReference type="Gene3D" id="3.40.630.10">
    <property type="entry name" value="Zn peptidases"/>
    <property type="match status" value="1"/>
</dbReference>
<dbReference type="InterPro" id="IPR053138">
    <property type="entry name" value="N-alpha-Ac-DABA_deacetylase"/>
</dbReference>
<evidence type="ECO:0000256" key="3">
    <source>
        <dbReference type="ARBA" id="ARBA00022801"/>
    </source>
</evidence>
<dbReference type="PANTHER" id="PTHR37326">
    <property type="entry name" value="BLL3975 PROTEIN"/>
    <property type="match status" value="1"/>
</dbReference>
<keyword evidence="3" id="KW-0378">Hydrolase</keyword>
<dbReference type="RefSeq" id="WP_097571555.1">
    <property type="nucleotide sequence ID" value="NZ_NWQG01000003.1"/>
</dbReference>
<organism evidence="6 7">
    <name type="scientific">Mesorhizobium sanjuanii</name>
    <dbReference type="NCBI Taxonomy" id="2037900"/>
    <lineage>
        <taxon>Bacteria</taxon>
        <taxon>Pseudomonadati</taxon>
        <taxon>Pseudomonadota</taxon>
        <taxon>Alphaproteobacteria</taxon>
        <taxon>Hyphomicrobiales</taxon>
        <taxon>Phyllobacteriaceae</taxon>
        <taxon>Mesorhizobium</taxon>
    </lineage>
</organism>
<evidence type="ECO:0000256" key="1">
    <source>
        <dbReference type="ARBA" id="ARBA00001947"/>
    </source>
</evidence>
<reference evidence="6 7" key="1">
    <citation type="submission" date="2017-09" db="EMBL/GenBank/DDBJ databases">
        <title>Mesorhizobum sanjuanii sp. nov. isolated from nodules of Lotus tenuis in saline-alkaline lowlands of Flooding Pampa.</title>
        <authorList>
            <person name="Sannazzaro A.I."/>
            <person name="Torres Tejerizo G.A."/>
            <person name="Fontana F."/>
            <person name="Cumpa Velazquez L.M."/>
            <person name="Hansen L."/>
            <person name="Pistorio M."/>
            <person name="Estrella M.J."/>
        </authorList>
    </citation>
    <scope>NUCLEOTIDE SEQUENCE [LARGE SCALE GENOMIC DNA]</scope>
    <source>
        <strain evidence="6 7">BSA136</strain>
    </source>
</reference>
<accession>A0A2A6FM59</accession>
<dbReference type="NCBIfam" id="TIGR02994">
    <property type="entry name" value="ectoine_eutE"/>
    <property type="match status" value="1"/>
</dbReference>
<dbReference type="InterPro" id="IPR055438">
    <property type="entry name" value="AstE_AspA_cat"/>
</dbReference>
<feature type="domain" description="Succinylglutamate desuccinylase/Aspartoacylase catalytic" evidence="5">
    <location>
        <begin position="52"/>
        <end position="239"/>
    </location>
</feature>
<dbReference type="PIRSF" id="PIRSF039012">
    <property type="entry name" value="ASP"/>
    <property type="match status" value="1"/>
</dbReference>
<gene>
    <name evidence="6" type="primary">doeB</name>
    <name evidence="6" type="ORF">CN311_00545</name>
</gene>
<dbReference type="EMBL" id="NWQG01000003">
    <property type="protein sequence ID" value="PDQ23047.1"/>
    <property type="molecule type" value="Genomic_DNA"/>
</dbReference>
<dbReference type="InterPro" id="IPR014336">
    <property type="entry name" value="DoeB"/>
</dbReference>